<evidence type="ECO:0000313" key="8">
    <source>
        <dbReference type="EMBL" id="CAH0102162.1"/>
    </source>
</evidence>
<evidence type="ECO:0000313" key="9">
    <source>
        <dbReference type="Proteomes" id="UP000789390"/>
    </source>
</evidence>
<dbReference type="AlphaFoldDB" id="A0A8J2RSR4"/>
<comment type="similarity">
    <text evidence="2">Belongs to the FARP (FMRFamide related peptide) family.</text>
</comment>
<evidence type="ECO:0000256" key="6">
    <source>
        <dbReference type="SAM" id="MobiDB-lite"/>
    </source>
</evidence>
<name>A0A8J2RSR4_9CRUS</name>
<evidence type="ECO:0000256" key="4">
    <source>
        <dbReference type="ARBA" id="ARBA00022815"/>
    </source>
</evidence>
<dbReference type="OrthoDB" id="5813613at2759"/>
<comment type="subcellular location">
    <subcellularLocation>
        <location evidence="1">Secreted</location>
    </subcellularLocation>
</comment>
<evidence type="ECO:0000256" key="5">
    <source>
        <dbReference type="ARBA" id="ARBA00023320"/>
    </source>
</evidence>
<dbReference type="GO" id="GO:0007218">
    <property type="term" value="P:neuropeptide signaling pathway"/>
    <property type="evidence" value="ECO:0007669"/>
    <property type="project" value="UniProtKB-KW"/>
</dbReference>
<feature type="region of interest" description="Disordered" evidence="6">
    <location>
        <begin position="33"/>
        <end position="69"/>
    </location>
</feature>
<dbReference type="GO" id="GO:0005576">
    <property type="term" value="C:extracellular region"/>
    <property type="evidence" value="ECO:0007669"/>
    <property type="project" value="UniProtKB-SubCell"/>
</dbReference>
<keyword evidence="5" id="KW-0527">Neuropeptide</keyword>
<gene>
    <name evidence="8" type="ORF">DGAL_LOCUS4551</name>
</gene>
<sequence length="219" mass="24693">MNRNYRNMNGLRFLMLIFGLMMIVNVRQVRPDDETSEEEFDDDPAFLSGGGSAVGSSSSSSSEEDDTYNNNKGIEFYLNAMKDLHRQSKRQEAEPASRSGATAPIAALYRRSALNKNFIRFGRSGGGMGKTVSHQLQQPTQPIRLMGLNESDSKDEERSFHPVRPSRSLRSNFIRFGRSFFPTSNRWGETVRRFARTPSAGRHMMSLVDLPVSSSVSRR</sequence>
<keyword evidence="3" id="KW-0964">Secreted</keyword>
<dbReference type="EMBL" id="CAKKLH010000075">
    <property type="protein sequence ID" value="CAH0102162.1"/>
    <property type="molecule type" value="Genomic_DNA"/>
</dbReference>
<comment type="caution">
    <text evidence="8">The sequence shown here is derived from an EMBL/GenBank/DDBJ whole genome shotgun (WGS) entry which is preliminary data.</text>
</comment>
<reference evidence="8" key="1">
    <citation type="submission" date="2021-11" db="EMBL/GenBank/DDBJ databases">
        <authorList>
            <person name="Schell T."/>
        </authorList>
    </citation>
    <scope>NUCLEOTIDE SEQUENCE</scope>
    <source>
        <strain evidence="8">M5</strain>
    </source>
</reference>
<evidence type="ECO:0000256" key="2">
    <source>
        <dbReference type="ARBA" id="ARBA00006356"/>
    </source>
</evidence>
<evidence type="ECO:0000256" key="1">
    <source>
        <dbReference type="ARBA" id="ARBA00004613"/>
    </source>
</evidence>
<feature type="chain" id="PRO_5035289728" evidence="7">
    <location>
        <begin position="32"/>
        <end position="219"/>
    </location>
</feature>
<accession>A0A8J2RSR4</accession>
<evidence type="ECO:0000256" key="7">
    <source>
        <dbReference type="SAM" id="SignalP"/>
    </source>
</evidence>
<dbReference type="InterPro" id="IPR002544">
    <property type="entry name" value="FMRFamid-related_peptide-like"/>
</dbReference>
<feature type="signal peptide" evidence="7">
    <location>
        <begin position="1"/>
        <end position="31"/>
    </location>
</feature>
<keyword evidence="4" id="KW-0027">Amidation</keyword>
<keyword evidence="7" id="KW-0732">Signal</keyword>
<proteinExistence type="inferred from homology"/>
<dbReference type="Proteomes" id="UP000789390">
    <property type="component" value="Unassembled WGS sequence"/>
</dbReference>
<dbReference type="Pfam" id="PF01581">
    <property type="entry name" value="FARP"/>
    <property type="match status" value="2"/>
</dbReference>
<organism evidence="8 9">
    <name type="scientific">Daphnia galeata</name>
    <dbReference type="NCBI Taxonomy" id="27404"/>
    <lineage>
        <taxon>Eukaryota</taxon>
        <taxon>Metazoa</taxon>
        <taxon>Ecdysozoa</taxon>
        <taxon>Arthropoda</taxon>
        <taxon>Crustacea</taxon>
        <taxon>Branchiopoda</taxon>
        <taxon>Diplostraca</taxon>
        <taxon>Cladocera</taxon>
        <taxon>Anomopoda</taxon>
        <taxon>Daphniidae</taxon>
        <taxon>Daphnia</taxon>
    </lineage>
</organism>
<feature type="compositionally biased region" description="Acidic residues" evidence="6">
    <location>
        <begin position="34"/>
        <end position="44"/>
    </location>
</feature>
<evidence type="ECO:0000256" key="3">
    <source>
        <dbReference type="ARBA" id="ARBA00022525"/>
    </source>
</evidence>
<protein>
    <submittedName>
        <fullName evidence="8">Uncharacterized protein</fullName>
    </submittedName>
</protein>
<keyword evidence="9" id="KW-1185">Reference proteome</keyword>